<dbReference type="EMBL" id="BGZK01000998">
    <property type="protein sequence ID" value="GBP67987.1"/>
    <property type="molecule type" value="Genomic_DNA"/>
</dbReference>
<evidence type="ECO:0000313" key="2">
    <source>
        <dbReference type="Proteomes" id="UP000299102"/>
    </source>
</evidence>
<sequence length="231" mass="26416">MRLVLKHVHFKCYPEVPQPSDRLARRHVVEKVVFINSEAISYRSFMIVNFLTGHKLSKAWVDIQIETSKQAFLEGLTTGLKAPTGKGRVLIISHIAVDKLAAEHCVTSLRPLPCHCELNPIELVWAQVKGYVARNNKTFMLNDIIKIFEEGLKELMLKRWSDYVKHVKEEDKITLRLKFPPSLHSALTSPYKDSGVSRNLANWGRLRSALAREAHDPSRRIAALKKKTFLL</sequence>
<evidence type="ECO:0000313" key="1">
    <source>
        <dbReference type="EMBL" id="GBP67987.1"/>
    </source>
</evidence>
<gene>
    <name evidence="1" type="ORF">EVAR_57961_1</name>
</gene>
<dbReference type="InterPro" id="IPR036397">
    <property type="entry name" value="RNaseH_sf"/>
</dbReference>
<name>A0A4C1Y0D9_EUMVA</name>
<keyword evidence="2" id="KW-1185">Reference proteome</keyword>
<comment type="caution">
    <text evidence="1">The sequence shown here is derived from an EMBL/GenBank/DDBJ whole genome shotgun (WGS) entry which is preliminary data.</text>
</comment>
<protein>
    <recommendedName>
        <fullName evidence="3">Tc1-like transposase DDE domain-containing protein</fullName>
    </recommendedName>
</protein>
<dbReference type="AlphaFoldDB" id="A0A4C1Y0D9"/>
<proteinExistence type="predicted"/>
<evidence type="ECO:0008006" key="3">
    <source>
        <dbReference type="Google" id="ProtNLM"/>
    </source>
</evidence>
<dbReference type="OrthoDB" id="10039611at2759"/>
<dbReference type="Gene3D" id="3.30.420.10">
    <property type="entry name" value="Ribonuclease H-like superfamily/Ribonuclease H"/>
    <property type="match status" value="1"/>
</dbReference>
<dbReference type="GO" id="GO:0003676">
    <property type="term" value="F:nucleic acid binding"/>
    <property type="evidence" value="ECO:0007669"/>
    <property type="project" value="InterPro"/>
</dbReference>
<reference evidence="1 2" key="1">
    <citation type="journal article" date="2019" name="Commun. Biol.">
        <title>The bagworm genome reveals a unique fibroin gene that provides high tensile strength.</title>
        <authorList>
            <person name="Kono N."/>
            <person name="Nakamura H."/>
            <person name="Ohtoshi R."/>
            <person name="Tomita M."/>
            <person name="Numata K."/>
            <person name="Arakawa K."/>
        </authorList>
    </citation>
    <scope>NUCLEOTIDE SEQUENCE [LARGE SCALE GENOMIC DNA]</scope>
</reference>
<dbReference type="Proteomes" id="UP000299102">
    <property type="component" value="Unassembled WGS sequence"/>
</dbReference>
<organism evidence="1 2">
    <name type="scientific">Eumeta variegata</name>
    <name type="common">Bagworm moth</name>
    <name type="synonym">Eumeta japonica</name>
    <dbReference type="NCBI Taxonomy" id="151549"/>
    <lineage>
        <taxon>Eukaryota</taxon>
        <taxon>Metazoa</taxon>
        <taxon>Ecdysozoa</taxon>
        <taxon>Arthropoda</taxon>
        <taxon>Hexapoda</taxon>
        <taxon>Insecta</taxon>
        <taxon>Pterygota</taxon>
        <taxon>Neoptera</taxon>
        <taxon>Endopterygota</taxon>
        <taxon>Lepidoptera</taxon>
        <taxon>Glossata</taxon>
        <taxon>Ditrysia</taxon>
        <taxon>Tineoidea</taxon>
        <taxon>Psychidae</taxon>
        <taxon>Oiketicinae</taxon>
        <taxon>Eumeta</taxon>
    </lineage>
</organism>
<accession>A0A4C1Y0D9</accession>